<dbReference type="OrthoDB" id="8457022at2"/>
<feature type="chain" id="PRO_5017604411" evidence="1">
    <location>
        <begin position="24"/>
        <end position="87"/>
    </location>
</feature>
<accession>A0A3D9Z596</accession>
<comment type="caution">
    <text evidence="2">The sequence shown here is derived from an EMBL/GenBank/DDBJ whole genome shotgun (WGS) entry which is preliminary data.</text>
</comment>
<keyword evidence="1" id="KW-0732">Signal</keyword>
<dbReference type="EMBL" id="QUMO01000001">
    <property type="protein sequence ID" value="REF89410.1"/>
    <property type="molecule type" value="Genomic_DNA"/>
</dbReference>
<protein>
    <submittedName>
        <fullName evidence="2">Uncharacterized protein</fullName>
    </submittedName>
</protein>
<evidence type="ECO:0000313" key="2">
    <source>
        <dbReference type="EMBL" id="REF89410.1"/>
    </source>
</evidence>
<dbReference type="RefSeq" id="WP_115835183.1">
    <property type="nucleotide sequence ID" value="NZ_CP025086.1"/>
</dbReference>
<feature type="signal peptide" evidence="1">
    <location>
        <begin position="1"/>
        <end position="23"/>
    </location>
</feature>
<evidence type="ECO:0000256" key="1">
    <source>
        <dbReference type="SAM" id="SignalP"/>
    </source>
</evidence>
<sequence length="87" mass="9025">MLKRVLALSIVAGFALVASQVEALPLSSLDGASAPHVTLVYGGCGAYGHRGPYGHCRAGGQAGGYWRGRPCPPGWHLGGGGRHCWRN</sequence>
<organism evidence="2 3">
    <name type="scientific">Methylovirgula ligni</name>
    <dbReference type="NCBI Taxonomy" id="569860"/>
    <lineage>
        <taxon>Bacteria</taxon>
        <taxon>Pseudomonadati</taxon>
        <taxon>Pseudomonadota</taxon>
        <taxon>Alphaproteobacteria</taxon>
        <taxon>Hyphomicrobiales</taxon>
        <taxon>Beijerinckiaceae</taxon>
        <taxon>Methylovirgula</taxon>
    </lineage>
</organism>
<proteinExistence type="predicted"/>
<reference evidence="2 3" key="1">
    <citation type="submission" date="2018-08" db="EMBL/GenBank/DDBJ databases">
        <title>Genomic Encyclopedia of Type Strains, Phase IV (KMG-IV): sequencing the most valuable type-strain genomes for metagenomic binning, comparative biology and taxonomic classification.</title>
        <authorList>
            <person name="Goeker M."/>
        </authorList>
    </citation>
    <scope>NUCLEOTIDE SEQUENCE [LARGE SCALE GENOMIC DNA]</scope>
    <source>
        <strain evidence="2 3">BW863</strain>
    </source>
</reference>
<dbReference type="Proteomes" id="UP000256900">
    <property type="component" value="Unassembled WGS sequence"/>
</dbReference>
<evidence type="ECO:0000313" key="3">
    <source>
        <dbReference type="Proteomes" id="UP000256900"/>
    </source>
</evidence>
<dbReference type="InterPro" id="IPR058110">
    <property type="entry name" value="GCG_CRPN_dom"/>
</dbReference>
<keyword evidence="3" id="KW-1185">Reference proteome</keyword>
<gene>
    <name evidence="2" type="ORF">DES32_0631</name>
</gene>
<dbReference type="NCBIfam" id="NF047412">
    <property type="entry name" value="sig_GCG_CRPN_rpt"/>
    <property type="match status" value="1"/>
</dbReference>
<name>A0A3D9Z596_9HYPH</name>
<dbReference type="AlphaFoldDB" id="A0A3D9Z596"/>